<dbReference type="InterPro" id="IPR036249">
    <property type="entry name" value="Thioredoxin-like_sf"/>
</dbReference>
<dbReference type="CDD" id="cd03185">
    <property type="entry name" value="GST_C_Tau"/>
    <property type="match status" value="1"/>
</dbReference>
<evidence type="ECO:0000313" key="7">
    <source>
        <dbReference type="EMBL" id="KDP38795.1"/>
    </source>
</evidence>
<organism evidence="7 8">
    <name type="scientific">Jatropha curcas</name>
    <name type="common">Barbados nut</name>
    <dbReference type="NCBI Taxonomy" id="180498"/>
    <lineage>
        <taxon>Eukaryota</taxon>
        <taxon>Viridiplantae</taxon>
        <taxon>Streptophyta</taxon>
        <taxon>Embryophyta</taxon>
        <taxon>Tracheophyta</taxon>
        <taxon>Spermatophyta</taxon>
        <taxon>Magnoliopsida</taxon>
        <taxon>eudicotyledons</taxon>
        <taxon>Gunneridae</taxon>
        <taxon>Pentapetalae</taxon>
        <taxon>rosids</taxon>
        <taxon>fabids</taxon>
        <taxon>Malpighiales</taxon>
        <taxon>Euphorbiaceae</taxon>
        <taxon>Crotonoideae</taxon>
        <taxon>Jatropheae</taxon>
        <taxon>Jatropha</taxon>
    </lineage>
</organism>
<dbReference type="SFLD" id="SFLDG00358">
    <property type="entry name" value="Main_(cytGST)"/>
    <property type="match status" value="1"/>
</dbReference>
<dbReference type="EC" id="2.5.1.18" evidence="1"/>
<dbReference type="OrthoDB" id="202840at2759"/>
<dbReference type="EMBL" id="KK914357">
    <property type="protein sequence ID" value="KDP38795.1"/>
    <property type="molecule type" value="Genomic_DNA"/>
</dbReference>
<evidence type="ECO:0000313" key="8">
    <source>
        <dbReference type="Proteomes" id="UP000027138"/>
    </source>
</evidence>
<dbReference type="PROSITE" id="PS50405">
    <property type="entry name" value="GST_CTER"/>
    <property type="match status" value="1"/>
</dbReference>
<dbReference type="Gene3D" id="3.40.30.10">
    <property type="entry name" value="Glutaredoxin"/>
    <property type="match status" value="1"/>
</dbReference>
<evidence type="ECO:0000259" key="5">
    <source>
        <dbReference type="PROSITE" id="PS50404"/>
    </source>
</evidence>
<dbReference type="CDD" id="cd03058">
    <property type="entry name" value="GST_N_Tau"/>
    <property type="match status" value="1"/>
</dbReference>
<dbReference type="SFLD" id="SFLDS00019">
    <property type="entry name" value="Glutathione_Transferase_(cytos"/>
    <property type="match status" value="1"/>
</dbReference>
<evidence type="ECO:0000256" key="2">
    <source>
        <dbReference type="ARBA" id="ARBA00022679"/>
    </source>
</evidence>
<comment type="similarity">
    <text evidence="4">Belongs to the GST superfamily.</text>
</comment>
<proteinExistence type="inferred from homology"/>
<name>A0A067L2S7_JATCU</name>
<dbReference type="Proteomes" id="UP000027138">
    <property type="component" value="Unassembled WGS sequence"/>
</dbReference>
<protein>
    <recommendedName>
        <fullName evidence="1">glutathione transferase</fullName>
        <ecNumber evidence="1">2.5.1.18</ecNumber>
    </recommendedName>
</protein>
<dbReference type="GO" id="GO:0005737">
    <property type="term" value="C:cytoplasm"/>
    <property type="evidence" value="ECO:0007669"/>
    <property type="project" value="TreeGrafter"/>
</dbReference>
<dbReference type="FunFam" id="1.20.1050.10:FF:000012">
    <property type="entry name" value="Tau class glutathione S-transferase"/>
    <property type="match status" value="1"/>
</dbReference>
<feature type="domain" description="GST N-terminal" evidence="5">
    <location>
        <begin position="6"/>
        <end position="85"/>
    </location>
</feature>
<dbReference type="GO" id="GO:0006749">
    <property type="term" value="P:glutathione metabolic process"/>
    <property type="evidence" value="ECO:0007669"/>
    <property type="project" value="InterPro"/>
</dbReference>
<dbReference type="STRING" id="180498.A0A067L2S7"/>
<dbReference type="GO" id="GO:0004364">
    <property type="term" value="F:glutathione transferase activity"/>
    <property type="evidence" value="ECO:0007669"/>
    <property type="project" value="UniProtKB-EC"/>
</dbReference>
<dbReference type="InterPro" id="IPR010987">
    <property type="entry name" value="Glutathione-S-Trfase_C-like"/>
</dbReference>
<reference evidence="7 8" key="1">
    <citation type="journal article" date="2014" name="PLoS ONE">
        <title>Global Analysis of Gene Expression Profiles in Physic Nut (Jatropha curcas L.) Seedlings Exposed to Salt Stress.</title>
        <authorList>
            <person name="Zhang L."/>
            <person name="Zhang C."/>
            <person name="Wu P."/>
            <person name="Chen Y."/>
            <person name="Li M."/>
            <person name="Jiang H."/>
            <person name="Wu G."/>
        </authorList>
    </citation>
    <scope>NUCLEOTIDE SEQUENCE [LARGE SCALE GENOMIC DNA]</scope>
    <source>
        <strain evidence="8">cv. GZQX0401</strain>
        <tissue evidence="7">Young leaves</tissue>
    </source>
</reference>
<dbReference type="PANTHER" id="PTHR11260:SF788">
    <property type="entry name" value="GLUTATHIONE TRANSFERASE"/>
    <property type="match status" value="1"/>
</dbReference>
<dbReference type="PROSITE" id="PS50404">
    <property type="entry name" value="GST_NTER"/>
    <property type="match status" value="1"/>
</dbReference>
<dbReference type="SUPFAM" id="SSF52833">
    <property type="entry name" value="Thioredoxin-like"/>
    <property type="match status" value="1"/>
</dbReference>
<dbReference type="SFLD" id="SFLDG01152">
    <property type="entry name" value="Main.3:_Omega-_and_Tau-like"/>
    <property type="match status" value="1"/>
</dbReference>
<dbReference type="SUPFAM" id="SSF47616">
    <property type="entry name" value="GST C-terminal domain-like"/>
    <property type="match status" value="1"/>
</dbReference>
<dbReference type="Pfam" id="PF00043">
    <property type="entry name" value="GST_C"/>
    <property type="match status" value="1"/>
</dbReference>
<evidence type="ECO:0000256" key="1">
    <source>
        <dbReference type="ARBA" id="ARBA00012452"/>
    </source>
</evidence>
<dbReference type="InterPro" id="IPR045073">
    <property type="entry name" value="Omega/Tau-like"/>
</dbReference>
<dbReference type="Pfam" id="PF02798">
    <property type="entry name" value="GST_N"/>
    <property type="match status" value="1"/>
</dbReference>
<dbReference type="InterPro" id="IPR004046">
    <property type="entry name" value="GST_C"/>
</dbReference>
<dbReference type="PANTHER" id="PTHR11260">
    <property type="entry name" value="GLUTATHIONE S-TRANSFERASE, GST, SUPERFAMILY, GST DOMAIN CONTAINING"/>
    <property type="match status" value="1"/>
</dbReference>
<gene>
    <name evidence="7" type="ORF">JCGZ_05131</name>
</gene>
<evidence type="ECO:0000256" key="4">
    <source>
        <dbReference type="RuleBase" id="RU003494"/>
    </source>
</evidence>
<evidence type="ECO:0000256" key="3">
    <source>
        <dbReference type="ARBA" id="ARBA00047960"/>
    </source>
</evidence>
<comment type="catalytic activity">
    <reaction evidence="3">
        <text>RX + glutathione = an S-substituted glutathione + a halide anion + H(+)</text>
        <dbReference type="Rhea" id="RHEA:16437"/>
        <dbReference type="ChEBI" id="CHEBI:15378"/>
        <dbReference type="ChEBI" id="CHEBI:16042"/>
        <dbReference type="ChEBI" id="CHEBI:17792"/>
        <dbReference type="ChEBI" id="CHEBI:57925"/>
        <dbReference type="ChEBI" id="CHEBI:90779"/>
        <dbReference type="EC" id="2.5.1.18"/>
    </reaction>
</comment>
<dbReference type="InterPro" id="IPR004045">
    <property type="entry name" value="Glutathione_S-Trfase_N"/>
</dbReference>
<dbReference type="FunFam" id="3.40.30.10:FF:000014">
    <property type="entry name" value="Tau class glutathione S-transferase"/>
    <property type="match status" value="1"/>
</dbReference>
<evidence type="ECO:0000259" key="6">
    <source>
        <dbReference type="PROSITE" id="PS50405"/>
    </source>
</evidence>
<sequence>MASQDQAVKLLGGWFSPFAHRVEVALKLKGIPYEFLEEDLANKSPLLLKYNPIYKRIPVLVQNERPIVESQLILEYIDETWKHSPLLLPQDPYQKAMARFWANFIDDKLTEAVRRVIATEGEAQQKEVKQAIEAFEVLEREIKGKKFFGGETVGFVDIVLGWITIWLEVVEETTCVKIYNPEKYPSIHKWIQNFLQLPVVRETMPQHDMLIQYFVTIRQITLALAAGK</sequence>
<feature type="domain" description="GST C-terminal" evidence="6">
    <location>
        <begin position="91"/>
        <end position="211"/>
    </location>
</feature>
<dbReference type="AlphaFoldDB" id="A0A067L2S7"/>
<dbReference type="InterPro" id="IPR036282">
    <property type="entry name" value="Glutathione-S-Trfase_C_sf"/>
</dbReference>
<keyword evidence="2" id="KW-0808">Transferase</keyword>
<keyword evidence="8" id="KW-1185">Reference proteome</keyword>
<accession>A0A067L2S7</accession>
<dbReference type="Gene3D" id="1.20.1050.10">
    <property type="match status" value="1"/>
</dbReference>
<dbReference type="InterPro" id="IPR045074">
    <property type="entry name" value="GST_C_Tau"/>
</dbReference>
<dbReference type="InterPro" id="IPR040079">
    <property type="entry name" value="Glutathione_S-Trfase"/>
</dbReference>